<keyword evidence="8" id="KW-1185">Reference proteome</keyword>
<gene>
    <name evidence="7" type="ORF">NEZAVI_LOCUS9683</name>
</gene>
<keyword evidence="4" id="KW-0694">RNA-binding</keyword>
<dbReference type="AlphaFoldDB" id="A0A9P0HEP2"/>
<accession>A0A9P0HEP2</accession>
<evidence type="ECO:0000256" key="1">
    <source>
        <dbReference type="ARBA" id="ARBA00004604"/>
    </source>
</evidence>
<evidence type="ECO:0000256" key="2">
    <source>
        <dbReference type="ARBA" id="ARBA00005819"/>
    </source>
</evidence>
<dbReference type="PANTHER" id="PTHR12311">
    <property type="entry name" value="ACTIVATOR OF BASAL TRANSCRIPTION 1"/>
    <property type="match status" value="1"/>
</dbReference>
<dbReference type="PANTHER" id="PTHR12311:SF7">
    <property type="entry name" value="ACTIVATOR OF BASAL TRANSCRIPTION 1"/>
    <property type="match status" value="1"/>
</dbReference>
<keyword evidence="5" id="KW-0539">Nucleus</keyword>
<dbReference type="Gene3D" id="3.30.70.330">
    <property type="match status" value="1"/>
</dbReference>
<evidence type="ECO:0000256" key="3">
    <source>
        <dbReference type="ARBA" id="ARBA00020737"/>
    </source>
</evidence>
<comment type="similarity">
    <text evidence="2">Belongs to the ESF2/ABP1 family.</text>
</comment>
<reference evidence="7" key="1">
    <citation type="submission" date="2022-01" db="EMBL/GenBank/DDBJ databases">
        <authorList>
            <person name="King R."/>
        </authorList>
    </citation>
    <scope>NUCLEOTIDE SEQUENCE</scope>
</reference>
<dbReference type="InterPro" id="IPR034353">
    <property type="entry name" value="ABT1/ESF2_RRM"/>
</dbReference>
<dbReference type="InterPro" id="IPR039119">
    <property type="entry name" value="ABT1/Esf2"/>
</dbReference>
<dbReference type="InterPro" id="IPR035979">
    <property type="entry name" value="RBD_domain_sf"/>
</dbReference>
<dbReference type="Proteomes" id="UP001152798">
    <property type="component" value="Chromosome 4"/>
</dbReference>
<dbReference type="SUPFAM" id="SSF54928">
    <property type="entry name" value="RNA-binding domain, RBD"/>
    <property type="match status" value="1"/>
</dbReference>
<dbReference type="OrthoDB" id="287393at2759"/>
<protein>
    <recommendedName>
        <fullName evidence="3">Activator of basal transcription 1</fullName>
    </recommendedName>
</protein>
<dbReference type="GO" id="GO:0000480">
    <property type="term" value="P:endonucleolytic cleavage in 5'-ETS of tricistronic rRNA transcript (SSU-rRNA, 5.8S rRNA, LSU-rRNA)"/>
    <property type="evidence" value="ECO:0007669"/>
    <property type="project" value="TreeGrafter"/>
</dbReference>
<proteinExistence type="inferred from homology"/>
<dbReference type="GO" id="GO:0000472">
    <property type="term" value="P:endonucleolytic cleavage to generate mature 5'-end of SSU-rRNA from (SSU-rRNA, 5.8S rRNA, LSU-rRNA)"/>
    <property type="evidence" value="ECO:0007669"/>
    <property type="project" value="TreeGrafter"/>
</dbReference>
<dbReference type="GO" id="GO:0000447">
    <property type="term" value="P:endonucleolytic cleavage in ITS1 to separate SSU-rRNA from 5.8S rRNA and LSU-rRNA from tricistronic rRNA transcript (SSU-rRNA, 5.8S rRNA, LSU-rRNA)"/>
    <property type="evidence" value="ECO:0007669"/>
    <property type="project" value="TreeGrafter"/>
</dbReference>
<evidence type="ECO:0000256" key="5">
    <source>
        <dbReference type="ARBA" id="ARBA00023242"/>
    </source>
</evidence>
<comment type="subcellular location">
    <subcellularLocation>
        <location evidence="1">Nucleus</location>
        <location evidence="1">Nucleolus</location>
    </subcellularLocation>
</comment>
<evidence type="ECO:0000256" key="6">
    <source>
        <dbReference type="SAM" id="MobiDB-lite"/>
    </source>
</evidence>
<dbReference type="InterPro" id="IPR012677">
    <property type="entry name" value="Nucleotide-bd_a/b_plait_sf"/>
</dbReference>
<dbReference type="GO" id="GO:0005730">
    <property type="term" value="C:nucleolus"/>
    <property type="evidence" value="ECO:0007669"/>
    <property type="project" value="UniProtKB-SubCell"/>
</dbReference>
<dbReference type="GO" id="GO:0034462">
    <property type="term" value="P:small-subunit processome assembly"/>
    <property type="evidence" value="ECO:0007669"/>
    <property type="project" value="TreeGrafter"/>
</dbReference>
<name>A0A9P0HEP2_NEZVI</name>
<evidence type="ECO:0000313" key="8">
    <source>
        <dbReference type="Proteomes" id="UP001152798"/>
    </source>
</evidence>
<dbReference type="EMBL" id="OV725080">
    <property type="protein sequence ID" value="CAH1400444.1"/>
    <property type="molecule type" value="Genomic_DNA"/>
</dbReference>
<dbReference type="GO" id="GO:0003723">
    <property type="term" value="F:RNA binding"/>
    <property type="evidence" value="ECO:0007669"/>
    <property type="project" value="UniProtKB-KW"/>
</dbReference>
<organism evidence="7 8">
    <name type="scientific">Nezara viridula</name>
    <name type="common">Southern green stink bug</name>
    <name type="synonym">Cimex viridulus</name>
    <dbReference type="NCBI Taxonomy" id="85310"/>
    <lineage>
        <taxon>Eukaryota</taxon>
        <taxon>Metazoa</taxon>
        <taxon>Ecdysozoa</taxon>
        <taxon>Arthropoda</taxon>
        <taxon>Hexapoda</taxon>
        <taxon>Insecta</taxon>
        <taxon>Pterygota</taxon>
        <taxon>Neoptera</taxon>
        <taxon>Paraneoptera</taxon>
        <taxon>Hemiptera</taxon>
        <taxon>Heteroptera</taxon>
        <taxon>Panheteroptera</taxon>
        <taxon>Pentatomomorpha</taxon>
        <taxon>Pentatomoidea</taxon>
        <taxon>Pentatomidae</taxon>
        <taxon>Pentatominae</taxon>
        <taxon>Nezara</taxon>
    </lineage>
</organism>
<feature type="compositionally biased region" description="Basic and acidic residues" evidence="6">
    <location>
        <begin position="228"/>
        <end position="239"/>
    </location>
</feature>
<sequence length="239" mass="28101">MMNDEQEDKVEDKVEDNVSIGSIGSLENLDGFESDLEQEIQNKKKYKRGVVYMPFIPPSMNPVILRRLISEYAVVERIYLQPEIKKKARKQKIDPKNVKYSEGWIEFLKKRDAKKIAEVLNNSPMGGKKKSKFREYLWNLKYLPRFKWIHLCERLSYEKAVRQQRLRVEVSQAKKIANHFAESVDREERMKRRKKGGAVSTLPAEVASKRFAQKESLEEKASKKKVEKSREDFLKSLFA</sequence>
<evidence type="ECO:0000256" key="4">
    <source>
        <dbReference type="ARBA" id="ARBA00022884"/>
    </source>
</evidence>
<feature type="region of interest" description="Disordered" evidence="6">
    <location>
        <begin position="213"/>
        <end position="239"/>
    </location>
</feature>
<dbReference type="CDD" id="cd12263">
    <property type="entry name" value="RRM_ABT1_like"/>
    <property type="match status" value="1"/>
</dbReference>
<evidence type="ECO:0000313" key="7">
    <source>
        <dbReference type="EMBL" id="CAH1400444.1"/>
    </source>
</evidence>